<reference evidence="1 2" key="1">
    <citation type="journal article" date="2016" name="Genome Announc.">
        <title>Draft Genome Sequence of the Thermotolerant Cyanobacterium Desertifilum sp. IPPAS B-1220.</title>
        <authorList>
            <person name="Mironov K.S."/>
            <person name="Sinetova M.A."/>
            <person name="Bolatkhan K."/>
            <person name="Zayadan B.K."/>
            <person name="Ustinova V.V."/>
            <person name="Kupriyanova E.V."/>
            <person name="Skrypnik A.N."/>
            <person name="Gogoleva N.E."/>
            <person name="Gogolev Y.V."/>
            <person name="Los D.A."/>
        </authorList>
    </citation>
    <scope>NUCLEOTIDE SEQUENCE [LARGE SCALE GENOMIC DNA]</scope>
    <source>
        <strain evidence="1 2">IPPAS B-1220</strain>
    </source>
</reference>
<proteinExistence type="predicted"/>
<sequence>MKRVSWLPYIFLGLVTNAAVGGAAYYYLETTPPTYTSTWYVTLPSLGSSTNINLPGIGGLIPKCDRPTTVKQATPEKTIDLLPPAIPSGTPPPNLLTFYQANSADPGSKSWEIPPS</sequence>
<dbReference type="EMBL" id="CP182909">
    <property type="protein sequence ID" value="XPM64919.1"/>
    <property type="molecule type" value="Genomic_DNA"/>
</dbReference>
<protein>
    <submittedName>
        <fullName evidence="1">Uncharacterized protein</fullName>
    </submittedName>
</protein>
<evidence type="ECO:0000313" key="1">
    <source>
        <dbReference type="EMBL" id="XPM64919.1"/>
    </source>
</evidence>
<keyword evidence="2" id="KW-1185">Reference proteome</keyword>
<accession>A0ACD5GW09</accession>
<evidence type="ECO:0000313" key="2">
    <source>
        <dbReference type="Proteomes" id="UP000095472"/>
    </source>
</evidence>
<dbReference type="Proteomes" id="UP000095472">
    <property type="component" value="Chromosome"/>
</dbReference>
<gene>
    <name evidence="1" type="ORF">BH720_003130</name>
</gene>
<name>A0ACD5GW09_9CYAN</name>
<organism evidence="1 2">
    <name type="scientific">Desertifilum tharense IPPAS B-1220</name>
    <dbReference type="NCBI Taxonomy" id="1781255"/>
    <lineage>
        <taxon>Bacteria</taxon>
        <taxon>Bacillati</taxon>
        <taxon>Cyanobacteriota</taxon>
        <taxon>Cyanophyceae</taxon>
        <taxon>Desertifilales</taxon>
        <taxon>Desertifilaceae</taxon>
        <taxon>Desertifilum</taxon>
    </lineage>
</organism>